<dbReference type="EMBL" id="ML976982">
    <property type="protein sequence ID" value="KAF1961033.1"/>
    <property type="molecule type" value="Genomic_DNA"/>
</dbReference>
<proteinExistence type="predicted"/>
<gene>
    <name evidence="2" type="ORF">CC80DRAFT_501273</name>
</gene>
<accession>A0A6A5U7B4</accession>
<organism evidence="2 3">
    <name type="scientific">Byssothecium circinans</name>
    <dbReference type="NCBI Taxonomy" id="147558"/>
    <lineage>
        <taxon>Eukaryota</taxon>
        <taxon>Fungi</taxon>
        <taxon>Dikarya</taxon>
        <taxon>Ascomycota</taxon>
        <taxon>Pezizomycotina</taxon>
        <taxon>Dothideomycetes</taxon>
        <taxon>Pleosporomycetidae</taxon>
        <taxon>Pleosporales</taxon>
        <taxon>Massarineae</taxon>
        <taxon>Massarinaceae</taxon>
        <taxon>Byssothecium</taxon>
    </lineage>
</organism>
<keyword evidence="1" id="KW-0732">Signal</keyword>
<name>A0A6A5U7B4_9PLEO</name>
<feature type="chain" id="PRO_5025414350" evidence="1">
    <location>
        <begin position="21"/>
        <end position="214"/>
    </location>
</feature>
<reference evidence="2" key="1">
    <citation type="journal article" date="2020" name="Stud. Mycol.">
        <title>101 Dothideomycetes genomes: a test case for predicting lifestyles and emergence of pathogens.</title>
        <authorList>
            <person name="Haridas S."/>
            <person name="Albert R."/>
            <person name="Binder M."/>
            <person name="Bloem J."/>
            <person name="Labutti K."/>
            <person name="Salamov A."/>
            <person name="Andreopoulos B."/>
            <person name="Baker S."/>
            <person name="Barry K."/>
            <person name="Bills G."/>
            <person name="Bluhm B."/>
            <person name="Cannon C."/>
            <person name="Castanera R."/>
            <person name="Culley D."/>
            <person name="Daum C."/>
            <person name="Ezra D."/>
            <person name="Gonzalez J."/>
            <person name="Henrissat B."/>
            <person name="Kuo A."/>
            <person name="Liang C."/>
            <person name="Lipzen A."/>
            <person name="Lutzoni F."/>
            <person name="Magnuson J."/>
            <person name="Mondo S."/>
            <person name="Nolan M."/>
            <person name="Ohm R."/>
            <person name="Pangilinan J."/>
            <person name="Park H.-J."/>
            <person name="Ramirez L."/>
            <person name="Alfaro M."/>
            <person name="Sun H."/>
            <person name="Tritt A."/>
            <person name="Yoshinaga Y."/>
            <person name="Zwiers L.-H."/>
            <person name="Turgeon B."/>
            <person name="Goodwin S."/>
            <person name="Spatafora J."/>
            <person name="Crous P."/>
            <person name="Grigoriev I."/>
        </authorList>
    </citation>
    <scope>NUCLEOTIDE SEQUENCE</scope>
    <source>
        <strain evidence="2">CBS 675.92</strain>
    </source>
</reference>
<evidence type="ECO:0000313" key="3">
    <source>
        <dbReference type="Proteomes" id="UP000800035"/>
    </source>
</evidence>
<sequence length="214" mass="23338">MLSSVKSILYFAALSALTAATALRSVDSPQVIPRDLLNQIENLLQARTPEELMNLLSASKRKVARGGVPDLSSLLPSSDANTATLVATFITNLNVEQLISLLHGCDPTGVAELVGNIQAIISPERAASTKREALDLSGVAALLPKETAPTVLEITLKSLRGDRLKMLVNKIKIDPQSTIDRFLKLSLARSRRPRLPISRRLPVRILELENIREH</sequence>
<evidence type="ECO:0000313" key="2">
    <source>
        <dbReference type="EMBL" id="KAF1961033.1"/>
    </source>
</evidence>
<dbReference type="AlphaFoldDB" id="A0A6A5U7B4"/>
<dbReference type="Proteomes" id="UP000800035">
    <property type="component" value="Unassembled WGS sequence"/>
</dbReference>
<protein>
    <submittedName>
        <fullName evidence="2">Uncharacterized protein</fullName>
    </submittedName>
</protein>
<evidence type="ECO:0000256" key="1">
    <source>
        <dbReference type="SAM" id="SignalP"/>
    </source>
</evidence>
<dbReference type="OrthoDB" id="10667192at2759"/>
<keyword evidence="3" id="KW-1185">Reference proteome</keyword>
<feature type="signal peptide" evidence="1">
    <location>
        <begin position="1"/>
        <end position="20"/>
    </location>
</feature>